<dbReference type="EMBL" id="AYYC01000705">
    <property type="protein sequence ID" value="ETK04061.1"/>
    <property type="molecule type" value="Genomic_DNA"/>
</dbReference>
<evidence type="ECO:0000256" key="1">
    <source>
        <dbReference type="SAM" id="MobiDB-lite"/>
    </source>
</evidence>
<dbReference type="PATRIC" id="fig|1410950.3.peg.1596"/>
<dbReference type="Proteomes" id="UP000018872">
    <property type="component" value="Unassembled WGS sequence"/>
</dbReference>
<feature type="region of interest" description="Disordered" evidence="1">
    <location>
        <begin position="173"/>
        <end position="201"/>
    </location>
</feature>
<dbReference type="AlphaFoldDB" id="W2CC48"/>
<feature type="compositionally biased region" description="Polar residues" evidence="1">
    <location>
        <begin position="173"/>
        <end position="190"/>
    </location>
</feature>
<feature type="compositionally biased region" description="Basic and acidic residues" evidence="1">
    <location>
        <begin position="62"/>
        <end position="76"/>
    </location>
</feature>
<organism evidence="2 3">
    <name type="scientific">Tannerella sp. oral taxon BU063 isolate Cell 5</name>
    <dbReference type="NCBI Taxonomy" id="1410950"/>
    <lineage>
        <taxon>Bacteria</taxon>
        <taxon>Pseudomonadati</taxon>
        <taxon>Bacteroidota</taxon>
        <taxon>Bacteroidia</taxon>
        <taxon>Bacteroidales</taxon>
        <taxon>Tannerellaceae</taxon>
        <taxon>Tannerella</taxon>
    </lineage>
</organism>
<evidence type="ECO:0000313" key="3">
    <source>
        <dbReference type="Proteomes" id="UP000018872"/>
    </source>
</evidence>
<feature type="compositionally biased region" description="Basic and acidic residues" evidence="1">
    <location>
        <begin position="191"/>
        <end position="201"/>
    </location>
</feature>
<reference evidence="2 3" key="1">
    <citation type="submission" date="2013-11" db="EMBL/GenBank/DDBJ databases">
        <title>Single cell genomics of uncultured Tannerella BU063 (oral taxon 286).</title>
        <authorList>
            <person name="Beall C.J."/>
            <person name="Campbell A.G."/>
            <person name="Griffen A.L."/>
            <person name="Podar M."/>
            <person name="Leys E.J."/>
        </authorList>
    </citation>
    <scope>NUCLEOTIDE SEQUENCE [LARGE SCALE GENOMIC DNA]</scope>
    <source>
        <strain evidence="2">Cell 5</strain>
    </source>
</reference>
<accession>W2CC48</accession>
<proteinExistence type="predicted"/>
<feature type="region of interest" description="Disordered" evidence="1">
    <location>
        <begin position="62"/>
        <end position="82"/>
    </location>
</feature>
<evidence type="ECO:0000313" key="2">
    <source>
        <dbReference type="EMBL" id="ETK04061.1"/>
    </source>
</evidence>
<gene>
    <name evidence="2" type="ORF">T229_10885</name>
</gene>
<sequence>MQETATLADTPAVIPFAFQNVPEGKNPGEAISIKPITVGTWFRMRPLLAAIDKADVERLIARPKPEGDAPEDDRPTTDGTPSADALEVMQRYGELVFEIVCLGIHNRPGDMPRWFRETLQESATWRDLYVLLNAILYRLGVQSFSNSITVLKAVSPLGEEEMIALQRNKTAWTQKALSASSQPPTRPSDTATERPSPHPMP</sequence>
<comment type="caution">
    <text evidence="2">The sequence shown here is derived from an EMBL/GenBank/DDBJ whole genome shotgun (WGS) entry which is preliminary data.</text>
</comment>
<protein>
    <submittedName>
        <fullName evidence="2">Uncharacterized protein</fullName>
    </submittedName>
</protein>
<name>W2CC48_9BACT</name>